<evidence type="ECO:0000313" key="2">
    <source>
        <dbReference type="EMBL" id="OAI07864.1"/>
    </source>
</evidence>
<evidence type="ECO:0000256" key="1">
    <source>
        <dbReference type="SAM" id="SignalP"/>
    </source>
</evidence>
<dbReference type="OrthoDB" id="5573051at2"/>
<name>A0A177MR60_METMH</name>
<feature type="signal peptide" evidence="1">
    <location>
        <begin position="1"/>
        <end position="22"/>
    </location>
</feature>
<comment type="caution">
    <text evidence="2">The sequence shown here is derived from an EMBL/GenBank/DDBJ whole genome shotgun (WGS) entry which is preliminary data.</text>
</comment>
<dbReference type="AlphaFoldDB" id="A0A177MR60"/>
<reference evidence="2 3" key="1">
    <citation type="submission" date="2016-03" db="EMBL/GenBank/DDBJ databases">
        <authorList>
            <person name="Ploux O."/>
        </authorList>
    </citation>
    <scope>NUCLEOTIDE SEQUENCE [LARGE SCALE GENOMIC DNA]</scope>
    <source>
        <strain evidence="2 3">R-45363</strain>
    </source>
</reference>
<organism evidence="2 3">
    <name type="scientific">Methylomonas methanica</name>
    <dbReference type="NCBI Taxonomy" id="421"/>
    <lineage>
        <taxon>Bacteria</taxon>
        <taxon>Pseudomonadati</taxon>
        <taxon>Pseudomonadota</taxon>
        <taxon>Gammaproteobacteria</taxon>
        <taxon>Methylococcales</taxon>
        <taxon>Methylococcaceae</taxon>
        <taxon>Methylomonas</taxon>
    </lineage>
</organism>
<proteinExistence type="predicted"/>
<dbReference type="RefSeq" id="WP_064007325.1">
    <property type="nucleotide sequence ID" value="NZ_LUUG01000049.1"/>
</dbReference>
<keyword evidence="1" id="KW-0732">Signal</keyword>
<sequence length="120" mass="12972">MKILFLIGFSISAFLPVCQAMAKPMKCVVDGKTLYTDDQAQCEKGAIKPINGSVLISSSPKATPGANNNAKPALELPSGLNGILQHFGITEKELEDGWQTVMEAHKRGSWKAPEMPEDDK</sequence>
<evidence type="ECO:0000313" key="3">
    <source>
        <dbReference type="Proteomes" id="UP000078090"/>
    </source>
</evidence>
<feature type="chain" id="PRO_5008068370" description="DUF4124 domain-containing protein" evidence="1">
    <location>
        <begin position="23"/>
        <end position="120"/>
    </location>
</feature>
<dbReference type="EMBL" id="LUUG01000049">
    <property type="protein sequence ID" value="OAI07864.1"/>
    <property type="molecule type" value="Genomic_DNA"/>
</dbReference>
<gene>
    <name evidence="2" type="ORF">A1332_00265</name>
</gene>
<dbReference type="Proteomes" id="UP000078090">
    <property type="component" value="Unassembled WGS sequence"/>
</dbReference>
<accession>A0A177MR60</accession>
<evidence type="ECO:0008006" key="4">
    <source>
        <dbReference type="Google" id="ProtNLM"/>
    </source>
</evidence>
<protein>
    <recommendedName>
        <fullName evidence="4">DUF4124 domain-containing protein</fullName>
    </recommendedName>
</protein>